<dbReference type="Pfam" id="PF00929">
    <property type="entry name" value="RNase_T"/>
    <property type="match status" value="1"/>
</dbReference>
<dbReference type="InterPro" id="IPR012337">
    <property type="entry name" value="RNaseH-like_sf"/>
</dbReference>
<evidence type="ECO:0000256" key="2">
    <source>
        <dbReference type="ARBA" id="ARBA00022801"/>
    </source>
</evidence>
<evidence type="ECO:0000256" key="3">
    <source>
        <dbReference type="ARBA" id="ARBA00022839"/>
    </source>
</evidence>
<feature type="domain" description="Exonuclease" evidence="5">
    <location>
        <begin position="40"/>
        <end position="210"/>
    </location>
</feature>
<evidence type="ECO:0000259" key="5">
    <source>
        <dbReference type="SMART" id="SM00479"/>
    </source>
</evidence>
<dbReference type="SUPFAM" id="SSF53098">
    <property type="entry name" value="Ribonuclease H-like"/>
    <property type="match status" value="1"/>
</dbReference>
<dbReference type="RefSeq" id="WP_042556613.1">
    <property type="nucleotide sequence ID" value="NZ_JXQW01000118.1"/>
</dbReference>
<sequence>MNALTWLTRRHTTLPPEQQRRRDALPAPAVPDETPLTQRRLVVLDLETSGLDMKRDQVLSIGAVVIDNGAIQLGQQFECTLHRDDHRVSASVLIHGLAPSAIAAGIEPGEALLAFMEFLGDSPLLAFHAGFDQRMLARALKETLNLRLRHPFFDVAELAPLLCPEAEIRNGGLDDWTRHFGLQVQQRHHASADALVTAELALILFSRARKQQIASLKTLEQRLAGWRRRQQAPSL</sequence>
<dbReference type="AlphaFoldDB" id="A0A0D0JPL2"/>
<dbReference type="CDD" id="cd06127">
    <property type="entry name" value="DEDDh"/>
    <property type="match status" value="1"/>
</dbReference>
<evidence type="ECO:0000256" key="4">
    <source>
        <dbReference type="SAM" id="MobiDB-lite"/>
    </source>
</evidence>
<dbReference type="OrthoDB" id="5497329at2"/>
<dbReference type="Proteomes" id="UP000032068">
    <property type="component" value="Unassembled WGS sequence"/>
</dbReference>
<accession>A0A0D0JPL2</accession>
<name>A0A0D0JPL2_9PSED</name>
<feature type="region of interest" description="Disordered" evidence="4">
    <location>
        <begin position="1"/>
        <end position="32"/>
    </location>
</feature>
<reference evidence="6 7" key="1">
    <citation type="submission" date="2014-12" db="EMBL/GenBank/DDBJ databases">
        <title>16Stimator: statistical estimation of ribosomal gene copy numbers from draft genome assemblies.</title>
        <authorList>
            <person name="Perisin M.A."/>
            <person name="Vetter M."/>
            <person name="Gilbert J.A."/>
            <person name="Bergelson J."/>
        </authorList>
    </citation>
    <scope>NUCLEOTIDE SEQUENCE [LARGE SCALE GENOMIC DNA]</scope>
    <source>
        <strain evidence="6 7">MEJ086</strain>
    </source>
</reference>
<dbReference type="GO" id="GO:0005829">
    <property type="term" value="C:cytosol"/>
    <property type="evidence" value="ECO:0007669"/>
    <property type="project" value="TreeGrafter"/>
</dbReference>
<keyword evidence="2" id="KW-0378">Hydrolase</keyword>
<dbReference type="InterPro" id="IPR036397">
    <property type="entry name" value="RNaseH_sf"/>
</dbReference>
<evidence type="ECO:0000313" key="6">
    <source>
        <dbReference type="EMBL" id="KIP88706.1"/>
    </source>
</evidence>
<organism evidence="6 7">
    <name type="scientific">Pseudomonas fulva</name>
    <dbReference type="NCBI Taxonomy" id="47880"/>
    <lineage>
        <taxon>Bacteria</taxon>
        <taxon>Pseudomonadati</taxon>
        <taxon>Pseudomonadota</taxon>
        <taxon>Gammaproteobacteria</taxon>
        <taxon>Pseudomonadales</taxon>
        <taxon>Pseudomonadaceae</taxon>
        <taxon>Pseudomonas</taxon>
    </lineage>
</organism>
<dbReference type="GO" id="GO:0006259">
    <property type="term" value="P:DNA metabolic process"/>
    <property type="evidence" value="ECO:0007669"/>
    <property type="project" value="UniProtKB-ARBA"/>
</dbReference>
<protein>
    <submittedName>
        <fullName evidence="6">DNA polymerase III subunit epsilon</fullName>
    </submittedName>
</protein>
<dbReference type="PANTHER" id="PTHR30231">
    <property type="entry name" value="DNA POLYMERASE III SUBUNIT EPSILON"/>
    <property type="match status" value="1"/>
</dbReference>
<dbReference type="GO" id="GO:0003676">
    <property type="term" value="F:nucleic acid binding"/>
    <property type="evidence" value="ECO:0007669"/>
    <property type="project" value="InterPro"/>
</dbReference>
<dbReference type="EMBL" id="JXQW01000118">
    <property type="protein sequence ID" value="KIP88706.1"/>
    <property type="molecule type" value="Genomic_DNA"/>
</dbReference>
<dbReference type="SMART" id="SM00479">
    <property type="entry name" value="EXOIII"/>
    <property type="match status" value="1"/>
</dbReference>
<gene>
    <name evidence="6" type="ORF">RU08_25100</name>
</gene>
<evidence type="ECO:0000313" key="7">
    <source>
        <dbReference type="Proteomes" id="UP000032068"/>
    </source>
</evidence>
<dbReference type="GO" id="GO:0008408">
    <property type="term" value="F:3'-5' exonuclease activity"/>
    <property type="evidence" value="ECO:0007669"/>
    <property type="project" value="TreeGrafter"/>
</dbReference>
<dbReference type="InterPro" id="IPR013520">
    <property type="entry name" value="Ribonucl_H"/>
</dbReference>
<proteinExistence type="predicted"/>
<dbReference type="Gene3D" id="3.30.420.10">
    <property type="entry name" value="Ribonuclease H-like superfamily/Ribonuclease H"/>
    <property type="match status" value="1"/>
</dbReference>
<keyword evidence="1" id="KW-0540">Nuclease</keyword>
<keyword evidence="3" id="KW-0269">Exonuclease</keyword>
<comment type="caution">
    <text evidence="6">The sequence shown here is derived from an EMBL/GenBank/DDBJ whole genome shotgun (WGS) entry which is preliminary data.</text>
</comment>
<dbReference type="PANTHER" id="PTHR30231:SF4">
    <property type="entry name" value="PROTEIN NEN2"/>
    <property type="match status" value="1"/>
</dbReference>
<evidence type="ECO:0000256" key="1">
    <source>
        <dbReference type="ARBA" id="ARBA00022722"/>
    </source>
</evidence>